<reference evidence="3 4" key="1">
    <citation type="journal article" date="2011" name="Int. J. Syst. Evol. Microbiol.">
        <title>Zhongshania antarctica gen. nov., sp. nov. and Zhongshania guokunii sp. nov., gammaproteobacteria respectively isolated from coastal attached (fast) ice and surface seawater of the Antarctic.</title>
        <authorList>
            <person name="Li H.J."/>
            <person name="Zhang X.Y."/>
            <person name="Chen C.X."/>
            <person name="Zhang Y.J."/>
            <person name="Gao Z.M."/>
            <person name="Yu Y."/>
            <person name="Chen X.L."/>
            <person name="Chen B."/>
            <person name="Zhang Y.Z."/>
        </authorList>
    </citation>
    <scope>NUCLEOTIDE SEQUENCE [LARGE SCALE GENOMIC DNA]</scope>
    <source>
        <strain evidence="3 4">15-R06ZXC-3</strain>
    </source>
</reference>
<evidence type="ECO:0000313" key="3">
    <source>
        <dbReference type="EMBL" id="MEX1662124.1"/>
    </source>
</evidence>
<keyword evidence="1" id="KW-0812">Transmembrane</keyword>
<name>A0ABV3TMV5_9RHOB</name>
<keyword evidence="1" id="KW-1133">Transmembrane helix</keyword>
<keyword evidence="1" id="KW-0472">Membrane</keyword>
<protein>
    <submittedName>
        <fullName evidence="3">Lysostaphin resistance A-like protein</fullName>
    </submittedName>
</protein>
<organism evidence="3 4">
    <name type="scientific">Thioclava arctica</name>
    <dbReference type="NCBI Taxonomy" id="3238301"/>
    <lineage>
        <taxon>Bacteria</taxon>
        <taxon>Pseudomonadati</taxon>
        <taxon>Pseudomonadota</taxon>
        <taxon>Alphaproteobacteria</taxon>
        <taxon>Rhodobacterales</taxon>
        <taxon>Paracoccaceae</taxon>
        <taxon>Thioclava</taxon>
    </lineage>
</organism>
<sequence>MNSPRHDGAGARLPFRATLYFLALTFLITWSVIGIYVLAPEQASSWFGAISGSHPLFFLATWAPAIAAFVLVLSHGGASGLRRFLSRLLLWRVSAGWGAFVLIGLPLVFVAGSLIKGGPVLAPLPPEGASPILAVMAMMLFLGPMEEFGWRGVLQPLLQRHMAPLWAGLLIGVTWGFWHFPAFYLSGTVFGGWHFLPFFLGNVVLAVLVTPIFNRTGGSLLWPMLFHWQLINPFWPDAQPWDTWLLVGVAAIVVWWNRKTMLSRKGAVTEVIPTPARAAPLTAG</sequence>
<dbReference type="PANTHER" id="PTHR35797:SF1">
    <property type="entry name" value="PROTEASE"/>
    <property type="match status" value="1"/>
</dbReference>
<dbReference type="PANTHER" id="PTHR35797">
    <property type="entry name" value="PROTEASE-RELATED"/>
    <property type="match status" value="1"/>
</dbReference>
<evidence type="ECO:0000259" key="2">
    <source>
        <dbReference type="Pfam" id="PF02517"/>
    </source>
</evidence>
<evidence type="ECO:0000313" key="4">
    <source>
        <dbReference type="Proteomes" id="UP001557465"/>
    </source>
</evidence>
<feature type="transmembrane region" description="Helical" evidence="1">
    <location>
        <begin position="59"/>
        <end position="77"/>
    </location>
</feature>
<dbReference type="InterPro" id="IPR003675">
    <property type="entry name" value="Rce1/LyrA-like_dom"/>
</dbReference>
<dbReference type="Proteomes" id="UP001557465">
    <property type="component" value="Unassembled WGS sequence"/>
</dbReference>
<evidence type="ECO:0000256" key="1">
    <source>
        <dbReference type="SAM" id="Phobius"/>
    </source>
</evidence>
<feature type="transmembrane region" description="Helical" evidence="1">
    <location>
        <begin position="162"/>
        <end position="180"/>
    </location>
</feature>
<dbReference type="InterPro" id="IPR042150">
    <property type="entry name" value="MmRce1-like"/>
</dbReference>
<dbReference type="Pfam" id="PF02517">
    <property type="entry name" value="Rce1-like"/>
    <property type="match status" value="1"/>
</dbReference>
<proteinExistence type="predicted"/>
<comment type="caution">
    <text evidence="3">The sequence shown here is derived from an EMBL/GenBank/DDBJ whole genome shotgun (WGS) entry which is preliminary data.</text>
</comment>
<dbReference type="RefSeq" id="WP_368391979.1">
    <property type="nucleotide sequence ID" value="NZ_JBFRYC010000005.1"/>
</dbReference>
<feature type="transmembrane region" description="Helical" evidence="1">
    <location>
        <begin position="20"/>
        <end position="39"/>
    </location>
</feature>
<feature type="transmembrane region" description="Helical" evidence="1">
    <location>
        <begin position="241"/>
        <end position="257"/>
    </location>
</feature>
<feature type="transmembrane region" description="Helical" evidence="1">
    <location>
        <begin position="192"/>
        <end position="213"/>
    </location>
</feature>
<accession>A0ABV3TMV5</accession>
<feature type="transmembrane region" description="Helical" evidence="1">
    <location>
        <begin position="89"/>
        <end position="112"/>
    </location>
</feature>
<dbReference type="EMBL" id="JBFRYC010000005">
    <property type="protein sequence ID" value="MEX1662124.1"/>
    <property type="molecule type" value="Genomic_DNA"/>
</dbReference>
<keyword evidence="4" id="KW-1185">Reference proteome</keyword>
<feature type="domain" description="CAAX prenyl protease 2/Lysostaphin resistance protein A-like" evidence="2">
    <location>
        <begin position="130"/>
        <end position="228"/>
    </location>
</feature>
<gene>
    <name evidence="3" type="ORF">AB4874_10750</name>
</gene>